<keyword evidence="1" id="KW-0472">Membrane</keyword>
<proteinExistence type="predicted"/>
<evidence type="ECO:0000256" key="1">
    <source>
        <dbReference type="SAM" id="Phobius"/>
    </source>
</evidence>
<reference evidence="2 3" key="1">
    <citation type="submission" date="2018-04" db="EMBL/GenBank/DDBJ databases">
        <title>Pseudomonas sp. nov., isolated from mangrove soil.</title>
        <authorList>
            <person name="Chen C."/>
        </authorList>
    </citation>
    <scope>NUCLEOTIDE SEQUENCE [LARGE SCALE GENOMIC DNA]</scope>
    <source>
        <strain evidence="2 3">TC-11</strain>
    </source>
</reference>
<dbReference type="AlphaFoldDB" id="A0A2T5PAL6"/>
<keyword evidence="1" id="KW-0812">Transmembrane</keyword>
<feature type="transmembrane region" description="Helical" evidence="1">
    <location>
        <begin position="47"/>
        <end position="65"/>
    </location>
</feature>
<accession>A0A2T5PAL6</accession>
<dbReference type="EMBL" id="QASN01000014">
    <property type="protein sequence ID" value="PTU74731.1"/>
    <property type="molecule type" value="Genomic_DNA"/>
</dbReference>
<dbReference type="RefSeq" id="WP_108106635.1">
    <property type="nucleotide sequence ID" value="NZ_QASN01000014.1"/>
</dbReference>
<evidence type="ECO:0000313" key="3">
    <source>
        <dbReference type="Proteomes" id="UP000244064"/>
    </source>
</evidence>
<organism evidence="2 3">
    <name type="scientific">Pseudomonas mangrovi</name>
    <dbReference type="NCBI Taxonomy" id="2161748"/>
    <lineage>
        <taxon>Bacteria</taxon>
        <taxon>Pseudomonadati</taxon>
        <taxon>Pseudomonadota</taxon>
        <taxon>Gammaproteobacteria</taxon>
        <taxon>Pseudomonadales</taxon>
        <taxon>Pseudomonadaceae</taxon>
        <taxon>Pseudomonas</taxon>
    </lineage>
</organism>
<evidence type="ECO:0000313" key="2">
    <source>
        <dbReference type="EMBL" id="PTU74731.1"/>
    </source>
</evidence>
<feature type="transmembrane region" description="Helical" evidence="1">
    <location>
        <begin position="71"/>
        <end position="89"/>
    </location>
</feature>
<keyword evidence="1" id="KW-1133">Transmembrane helix</keyword>
<protein>
    <submittedName>
        <fullName evidence="2">Uncharacterized protein</fullName>
    </submittedName>
</protein>
<name>A0A2T5PAL6_9PSED</name>
<comment type="caution">
    <text evidence="2">The sequence shown here is derived from an EMBL/GenBank/DDBJ whole genome shotgun (WGS) entry which is preliminary data.</text>
</comment>
<dbReference type="Proteomes" id="UP000244064">
    <property type="component" value="Unassembled WGS sequence"/>
</dbReference>
<sequence>MYSYVETGFAEPTEVILSAAFYLFVLCLPIAITYIATGLKGSLLKQVNVTIVSLIIVVAGCFIFYDPSLSFTALALAAINLGVSVHQFINRRAIEKAL</sequence>
<keyword evidence="3" id="KW-1185">Reference proteome</keyword>
<feature type="transmembrane region" description="Helical" evidence="1">
    <location>
        <begin position="15"/>
        <end position="35"/>
    </location>
</feature>
<gene>
    <name evidence="2" type="ORF">DBO85_07450</name>
</gene>